<dbReference type="Pfam" id="PF07729">
    <property type="entry name" value="FCD"/>
    <property type="match status" value="1"/>
</dbReference>
<dbReference type="GO" id="GO:0003677">
    <property type="term" value="F:DNA binding"/>
    <property type="evidence" value="ECO:0007669"/>
    <property type="project" value="UniProtKB-KW"/>
</dbReference>
<keyword evidence="3" id="KW-0804">Transcription</keyword>
<evidence type="ECO:0000259" key="4">
    <source>
        <dbReference type="PROSITE" id="PS50949"/>
    </source>
</evidence>
<organism evidence="5 6">
    <name type="scientific">Paracoccus yeei</name>
    <dbReference type="NCBI Taxonomy" id="147645"/>
    <lineage>
        <taxon>Bacteria</taxon>
        <taxon>Pseudomonadati</taxon>
        <taxon>Pseudomonadota</taxon>
        <taxon>Alphaproteobacteria</taxon>
        <taxon>Rhodobacterales</taxon>
        <taxon>Paracoccaceae</taxon>
        <taxon>Paracoccus</taxon>
    </lineage>
</organism>
<sequence length="291" mass="32356">MGRGTVQLLKGENGSGLGSRWGAYFTAFFSCGCSGQAGIYQIYRLYVNVGFCCCCVLRLPGIEAAKRRHAPKEGSQVISQSDQTVAALQDLIERGSLEPGSMVSERSLMQLTGFGRTPVREAIQRLALSHMLRIHPNRGIEIPAASVEDQLSRLEVRRTIEVLAVTLACERAAREDLADMEVLTAALSGEFSLQSYLDTVRRTHDLIIRAARNPYLETLMAPLQTLSRRFWIMHVKDEAKEIAVGKRLHQRILAAIADRDVEASRQASLELNDYLVQFALDVVSQRARLRA</sequence>
<dbReference type="InterPro" id="IPR011711">
    <property type="entry name" value="GntR_C"/>
</dbReference>
<evidence type="ECO:0000313" key="6">
    <source>
        <dbReference type="Proteomes" id="UP000229314"/>
    </source>
</evidence>
<dbReference type="GO" id="GO:0003700">
    <property type="term" value="F:DNA-binding transcription factor activity"/>
    <property type="evidence" value="ECO:0007669"/>
    <property type="project" value="InterPro"/>
</dbReference>
<dbReference type="SUPFAM" id="SSF48008">
    <property type="entry name" value="GntR ligand-binding domain-like"/>
    <property type="match status" value="1"/>
</dbReference>
<dbReference type="PROSITE" id="PS51257">
    <property type="entry name" value="PROKAR_LIPOPROTEIN"/>
    <property type="match status" value="1"/>
</dbReference>
<dbReference type="SUPFAM" id="SSF46785">
    <property type="entry name" value="Winged helix' DNA-binding domain"/>
    <property type="match status" value="1"/>
</dbReference>
<dbReference type="InterPro" id="IPR036388">
    <property type="entry name" value="WH-like_DNA-bd_sf"/>
</dbReference>
<feature type="domain" description="HTH gntR-type" evidence="4">
    <location>
        <begin position="78"/>
        <end position="145"/>
    </location>
</feature>
<keyword evidence="2" id="KW-0238">DNA-binding</keyword>
<keyword evidence="1" id="KW-0805">Transcription regulation</keyword>
<dbReference type="InterPro" id="IPR000524">
    <property type="entry name" value="Tscrpt_reg_HTH_GntR"/>
</dbReference>
<geneLocation type="plasmid" evidence="6">
    <name>ptt13-3</name>
</geneLocation>
<dbReference type="AlphaFoldDB" id="A0A2D2C754"/>
<keyword evidence="5" id="KW-0614">Plasmid</keyword>
<dbReference type="Gene3D" id="1.20.120.530">
    <property type="entry name" value="GntR ligand-binding domain-like"/>
    <property type="match status" value="1"/>
</dbReference>
<dbReference type="PROSITE" id="PS50949">
    <property type="entry name" value="HTH_GNTR"/>
    <property type="match status" value="1"/>
</dbReference>
<evidence type="ECO:0000313" key="5">
    <source>
        <dbReference type="EMBL" id="ATQ58340.1"/>
    </source>
</evidence>
<dbReference type="SMART" id="SM00345">
    <property type="entry name" value="HTH_GNTR"/>
    <property type="match status" value="1"/>
</dbReference>
<dbReference type="SMART" id="SM00895">
    <property type="entry name" value="FCD"/>
    <property type="match status" value="1"/>
</dbReference>
<reference evidence="5 6" key="1">
    <citation type="submission" date="2017-10" db="EMBL/GenBank/DDBJ databases">
        <title>Complete genome sequence of Paracoccus yeei TT13 isolated from human skin.</title>
        <authorList>
            <person name="Lee K."/>
            <person name="Lim J.Y."/>
            <person name="Hwang I."/>
        </authorList>
    </citation>
    <scope>NUCLEOTIDE SEQUENCE [LARGE SCALE GENOMIC DNA]</scope>
    <source>
        <strain evidence="5 6">TT13</strain>
        <plasmid evidence="6">Plasmid ptt13-3</plasmid>
    </source>
</reference>
<dbReference type="InterPro" id="IPR008920">
    <property type="entry name" value="TF_FadR/GntR_C"/>
</dbReference>
<dbReference type="InterPro" id="IPR036390">
    <property type="entry name" value="WH_DNA-bd_sf"/>
</dbReference>
<name>A0A2D2C754_9RHOB</name>
<dbReference type="EMBL" id="CP024425">
    <property type="protein sequence ID" value="ATQ58340.1"/>
    <property type="molecule type" value="Genomic_DNA"/>
</dbReference>
<dbReference type="Proteomes" id="UP000229314">
    <property type="component" value="Plasmid pTT13-3"/>
</dbReference>
<evidence type="ECO:0000256" key="3">
    <source>
        <dbReference type="ARBA" id="ARBA00023163"/>
    </source>
</evidence>
<proteinExistence type="predicted"/>
<evidence type="ECO:0000256" key="2">
    <source>
        <dbReference type="ARBA" id="ARBA00023125"/>
    </source>
</evidence>
<dbReference type="Gene3D" id="1.10.10.10">
    <property type="entry name" value="Winged helix-like DNA-binding domain superfamily/Winged helix DNA-binding domain"/>
    <property type="match status" value="1"/>
</dbReference>
<evidence type="ECO:0000256" key="1">
    <source>
        <dbReference type="ARBA" id="ARBA00023015"/>
    </source>
</evidence>
<accession>A0A2D2C754</accession>
<protein>
    <submittedName>
        <fullName evidence="5">GntR family transcriptional regulator</fullName>
    </submittedName>
</protein>
<dbReference type="Pfam" id="PF00392">
    <property type="entry name" value="GntR"/>
    <property type="match status" value="1"/>
</dbReference>
<gene>
    <name evidence="5" type="ORF">PYTT13_20835</name>
</gene>
<dbReference type="PANTHER" id="PTHR43537:SF5">
    <property type="entry name" value="UXU OPERON TRANSCRIPTIONAL REGULATOR"/>
    <property type="match status" value="1"/>
</dbReference>
<dbReference type="PANTHER" id="PTHR43537">
    <property type="entry name" value="TRANSCRIPTIONAL REGULATOR, GNTR FAMILY"/>
    <property type="match status" value="1"/>
</dbReference>